<dbReference type="Pfam" id="PF00482">
    <property type="entry name" value="T2SSF"/>
    <property type="match status" value="2"/>
</dbReference>
<keyword evidence="10" id="KW-1185">Reference proteome</keyword>
<evidence type="ECO:0000256" key="5">
    <source>
        <dbReference type="ARBA" id="ARBA00022989"/>
    </source>
</evidence>
<dbReference type="PANTHER" id="PTHR30012">
    <property type="entry name" value="GENERAL SECRETION PATHWAY PROTEIN"/>
    <property type="match status" value="1"/>
</dbReference>
<reference evidence="9" key="1">
    <citation type="submission" date="2016-11" db="EMBL/GenBank/DDBJ databases">
        <authorList>
            <person name="Varghese N."/>
            <person name="Submissions S."/>
        </authorList>
    </citation>
    <scope>NUCLEOTIDE SEQUENCE [LARGE SCALE GENOMIC DNA]</scope>
    <source>
        <strain evidence="9">DSM 16785</strain>
    </source>
</reference>
<evidence type="ECO:0000259" key="8">
    <source>
        <dbReference type="Pfam" id="PF00482"/>
    </source>
</evidence>
<evidence type="ECO:0000256" key="4">
    <source>
        <dbReference type="ARBA" id="ARBA00022692"/>
    </source>
</evidence>
<evidence type="ECO:0000256" key="3">
    <source>
        <dbReference type="ARBA" id="ARBA00022475"/>
    </source>
</evidence>
<feature type="domain" description="Type II secretion system protein GspF" evidence="8">
    <location>
        <begin position="63"/>
        <end position="182"/>
    </location>
</feature>
<evidence type="ECO:0000313" key="9">
    <source>
        <dbReference type="EMBL" id="SHF28833.1"/>
    </source>
</evidence>
<dbReference type="GO" id="GO:0005886">
    <property type="term" value="C:plasma membrane"/>
    <property type="evidence" value="ECO:0007669"/>
    <property type="project" value="UniProtKB-SubCell"/>
</dbReference>
<comment type="caution">
    <text evidence="9">The sequence shown here is derived from an EMBL/GenBank/DDBJ whole genome shotgun (WGS) entry which is preliminary data.</text>
</comment>
<dbReference type="EMBL" id="FQUI01000059">
    <property type="protein sequence ID" value="SHF28833.1"/>
    <property type="molecule type" value="Genomic_DNA"/>
</dbReference>
<dbReference type="OrthoDB" id="49523at2"/>
<feature type="transmembrane region" description="Helical" evidence="7">
    <location>
        <begin position="158"/>
        <end position="180"/>
    </location>
</feature>
<dbReference type="PANTHER" id="PTHR30012:SF0">
    <property type="entry name" value="TYPE II SECRETION SYSTEM PROTEIN F-RELATED"/>
    <property type="match status" value="1"/>
</dbReference>
<dbReference type="Gene3D" id="1.20.81.30">
    <property type="entry name" value="Type II secretion system (T2SS), domain F"/>
    <property type="match status" value="1"/>
</dbReference>
<dbReference type="InterPro" id="IPR018076">
    <property type="entry name" value="T2SS_GspF_dom"/>
</dbReference>
<evidence type="ECO:0000256" key="6">
    <source>
        <dbReference type="ARBA" id="ARBA00023136"/>
    </source>
</evidence>
<name>A0A1M5AF21_MARH1</name>
<sequence>MKLFYFEGKDLSISMKGYVIGKNDTEALKSIDKDIEIEKFEYIKHINFKKLNLKEHTKLIKMLKAFISSGLNFFDAIIYIRENQEVSQRIKIALDLLINNIKSGIPYKQSMDMNIYFDYEFRKPLSKASDNKELLKMLERLENIYTNRIKNYNDIKNLLTYPIMLFSALISLLLFLQFIISPVFKETFKTEFSFTVSWVLLAITLSLTIAIIIFLKNKSKFDEILYKLPIIGKIYRKYSLLEFVETTMIFVESGDTTYTAFEKTAEILSSKKLKEEIINVLAQLEEGNNIIEIFKKTDLKEMVFSITLSKDLSDLKKPFEILEAELNLEINQAIQKIKKLLEPMLIMIISIIILEVAYGFYGGIFNTINNLGI</sequence>
<keyword evidence="3" id="KW-1003">Cell membrane</keyword>
<dbReference type="STRING" id="1122195.SAMN02745164_02176"/>
<keyword evidence="5 7" id="KW-1133">Transmembrane helix</keyword>
<dbReference type="Proteomes" id="UP000184334">
    <property type="component" value="Unassembled WGS sequence"/>
</dbReference>
<evidence type="ECO:0000256" key="2">
    <source>
        <dbReference type="ARBA" id="ARBA00005745"/>
    </source>
</evidence>
<comment type="similarity">
    <text evidence="2">Belongs to the GSP F family.</text>
</comment>
<feature type="domain" description="Type II secretion system protein GspF" evidence="8">
    <location>
        <begin position="245"/>
        <end position="354"/>
    </location>
</feature>
<dbReference type="InterPro" id="IPR003004">
    <property type="entry name" value="GspF/PilC"/>
</dbReference>
<evidence type="ECO:0000313" key="10">
    <source>
        <dbReference type="Proteomes" id="UP000184334"/>
    </source>
</evidence>
<organism evidence="9 10">
    <name type="scientific">Marinitoga hydrogenitolerans (strain DSM 16785 / JCM 12826 / AT1271)</name>
    <dbReference type="NCBI Taxonomy" id="1122195"/>
    <lineage>
        <taxon>Bacteria</taxon>
        <taxon>Thermotogati</taxon>
        <taxon>Thermotogota</taxon>
        <taxon>Thermotogae</taxon>
        <taxon>Petrotogales</taxon>
        <taxon>Petrotogaceae</taxon>
        <taxon>Marinitoga</taxon>
    </lineage>
</organism>
<keyword evidence="4 7" id="KW-0812">Transmembrane</keyword>
<feature type="transmembrane region" description="Helical" evidence="7">
    <location>
        <begin position="192"/>
        <end position="215"/>
    </location>
</feature>
<accession>A0A1M5AF21</accession>
<dbReference type="InterPro" id="IPR042094">
    <property type="entry name" value="T2SS_GspF_sf"/>
</dbReference>
<dbReference type="RefSeq" id="WP_072866047.1">
    <property type="nucleotide sequence ID" value="NZ_FQUI01000059.1"/>
</dbReference>
<feature type="transmembrane region" description="Helical" evidence="7">
    <location>
        <begin position="344"/>
        <end position="364"/>
    </location>
</feature>
<comment type="subcellular location">
    <subcellularLocation>
        <location evidence="1">Cell membrane</location>
        <topology evidence="1">Multi-pass membrane protein</topology>
    </subcellularLocation>
</comment>
<proteinExistence type="inferred from homology"/>
<keyword evidence="6 7" id="KW-0472">Membrane</keyword>
<evidence type="ECO:0000256" key="7">
    <source>
        <dbReference type="SAM" id="Phobius"/>
    </source>
</evidence>
<protein>
    <submittedName>
        <fullName evidence="9">Type IV pilus assembly protein PilC</fullName>
    </submittedName>
</protein>
<gene>
    <name evidence="9" type="ORF">SAMN02745164_02176</name>
</gene>
<dbReference type="AlphaFoldDB" id="A0A1M5AF21"/>
<evidence type="ECO:0000256" key="1">
    <source>
        <dbReference type="ARBA" id="ARBA00004651"/>
    </source>
</evidence>